<name>A0AB36P6F2_9FLAO</name>
<keyword evidence="3" id="KW-1185">Reference proteome</keyword>
<gene>
    <name evidence="1" type="ORF">B0A72_02765</name>
    <name evidence="2" type="ORF">SAMN05444387_3258</name>
</gene>
<dbReference type="EMBL" id="MUHB01000003">
    <property type="protein sequence ID" value="OXB07805.1"/>
    <property type="molecule type" value="Genomic_DNA"/>
</dbReference>
<accession>A0AB36P6F2</accession>
<reference evidence="1 4" key="1">
    <citation type="submission" date="2016-11" db="EMBL/GenBank/DDBJ databases">
        <title>Whole genomes of Flavobacteriaceae.</title>
        <authorList>
            <person name="Stine C."/>
            <person name="Li C."/>
            <person name="Tadesse D."/>
        </authorList>
    </citation>
    <scope>NUCLEOTIDE SEQUENCE [LARGE SCALE GENOMIC DNA]</scope>
    <source>
        <strain evidence="1 4">ATCC 19366</strain>
    </source>
</reference>
<evidence type="ECO:0000313" key="2">
    <source>
        <dbReference type="EMBL" id="SHM81073.1"/>
    </source>
</evidence>
<proteinExistence type="predicted"/>
<dbReference type="Proteomes" id="UP000198431">
    <property type="component" value="Unassembled WGS sequence"/>
</dbReference>
<sequence>MANNLTLDKTLDFFRAFKGDEITFETSHCGNYTDLHSEIHGVGPTSLRVKVNPSYINPDCVDKDNMMDVSIDSIRTVLSKNTPIELYEIDGKIETLRGFILKNKMYFTPSEQMALENLLRKMELFYSEVLLEGNIDSEEEEKEIERNRFKSLFLNL</sequence>
<dbReference type="EMBL" id="FRBX01000004">
    <property type="protein sequence ID" value="SHM81073.1"/>
    <property type="molecule type" value="Genomic_DNA"/>
</dbReference>
<dbReference type="AlphaFoldDB" id="A0AB36P6F2"/>
<organism evidence="1 4">
    <name type="scientific">Flavobacterium pectinovorum</name>
    <dbReference type="NCBI Taxonomy" id="29533"/>
    <lineage>
        <taxon>Bacteria</taxon>
        <taxon>Pseudomonadati</taxon>
        <taxon>Bacteroidota</taxon>
        <taxon>Flavobacteriia</taxon>
        <taxon>Flavobacteriales</taxon>
        <taxon>Flavobacteriaceae</taxon>
        <taxon>Flavobacterium</taxon>
    </lineage>
</organism>
<protein>
    <submittedName>
        <fullName evidence="1">Uncharacterized protein</fullName>
    </submittedName>
</protein>
<reference evidence="2 3" key="2">
    <citation type="submission" date="2016-11" db="EMBL/GenBank/DDBJ databases">
        <authorList>
            <person name="Varghese N."/>
            <person name="Submissions S."/>
        </authorList>
    </citation>
    <scope>NUCLEOTIDE SEQUENCE [LARGE SCALE GENOMIC DNA]</scope>
    <source>
        <strain evidence="2 3">DSM 6368</strain>
    </source>
</reference>
<dbReference type="Proteomes" id="UP000184216">
    <property type="component" value="Unassembled WGS sequence"/>
</dbReference>
<evidence type="ECO:0000313" key="1">
    <source>
        <dbReference type="EMBL" id="OXB07805.1"/>
    </source>
</evidence>
<dbReference type="RefSeq" id="WP_026726926.1">
    <property type="nucleotide sequence ID" value="NZ_FRBX01000004.1"/>
</dbReference>
<evidence type="ECO:0000313" key="3">
    <source>
        <dbReference type="Proteomes" id="UP000184216"/>
    </source>
</evidence>
<comment type="caution">
    <text evidence="1">The sequence shown here is derived from an EMBL/GenBank/DDBJ whole genome shotgun (WGS) entry which is preliminary data.</text>
</comment>
<evidence type="ECO:0000313" key="4">
    <source>
        <dbReference type="Proteomes" id="UP000198431"/>
    </source>
</evidence>